<reference evidence="1" key="2">
    <citation type="submission" date="2020-06" db="EMBL/GenBank/DDBJ databases">
        <authorList>
            <person name="Sheffer M."/>
        </authorList>
    </citation>
    <scope>NUCLEOTIDE SEQUENCE</scope>
</reference>
<dbReference type="AlphaFoldDB" id="A0A8T0FNY9"/>
<keyword evidence="2" id="KW-1185">Reference proteome</keyword>
<dbReference type="Proteomes" id="UP000807504">
    <property type="component" value="Unassembled WGS sequence"/>
</dbReference>
<accession>A0A8T0FNY9</accession>
<name>A0A8T0FNY9_ARGBR</name>
<evidence type="ECO:0000313" key="2">
    <source>
        <dbReference type="Proteomes" id="UP000807504"/>
    </source>
</evidence>
<reference evidence="1" key="1">
    <citation type="journal article" date="2020" name="bioRxiv">
        <title>Chromosome-level reference genome of the European wasp spider Argiope bruennichi: a resource for studies on range expansion and evolutionary adaptation.</title>
        <authorList>
            <person name="Sheffer M.M."/>
            <person name="Hoppe A."/>
            <person name="Krehenwinkel H."/>
            <person name="Uhl G."/>
            <person name="Kuss A.W."/>
            <person name="Jensen L."/>
            <person name="Jensen C."/>
            <person name="Gillespie R.G."/>
            <person name="Hoff K.J."/>
            <person name="Prost S."/>
        </authorList>
    </citation>
    <scope>NUCLEOTIDE SEQUENCE</scope>
</reference>
<dbReference type="EMBL" id="JABXBU010000003">
    <property type="protein sequence ID" value="KAF8792282.1"/>
    <property type="molecule type" value="Genomic_DNA"/>
</dbReference>
<proteinExistence type="predicted"/>
<sequence>MYVFPPKLQDLSTWSSKSRPSNSKEVWEISAPPDHSLYWSLVLSFVIASPEKSDWMERLLGTEKEIKELMLKKNIKGQKLVPQNIKKQVMNFNPFKNQHSFYHNKDMTNIFRMFSLRLKRAANQMSKKYTEGGDDLKLRAATKMLKCCIEVYETDSEGNKLPVKINAPVVGRDTLVLFKHSGVRKQYKTMSPSGQDRDHKVIDTFAFGMSLNHVIPLRRDALGHILKRTDINHEIIRELQQDFTGNGNFLVSLMIKNSRMETVPSIYASPYIAWKLEAAGFVTDPCSSKVEGGGGLSAFYHCLGRDSTLLLRVLYDYASNSFEHSDNTTRNPDTEILRALIRIGDALQNDHSKSKGFSMLADKKGIAVKSYEEILSFNEFQRRVVEKIAALPRNCSPQVPQMMMMVVESTVTDENQYRVFQNFIQRSEYYENLDNYSCLLFFDNFLFLDLPSDIMNSAVQNLFLTVFGYKLFRKCVHGVHCTKHDITPEDSTLRVIPFIFRSKFLESAKAVEEKLKFSSPGSAGKSPKYQSRKEKNPNSVLMQVTSGLKNLPEIKDEFLIARLRNYLDIATNITITDVDMKGVLAIERALQVIGETLNTSESSSVIGHLLCSCLPQCAIEEFFRIRNHCLSKYRSRVMGRKIELGKRDPSQCDNANKDEILHILQDLDKLSKNFESKANSAKQMEIEISNSEYEEIIRIVSNFRNIIDNIFSDVKECPMRIIDHSVVANFFSDARSFSWFTDEEMTTIKEKISEQLQSSRKAKASLKEFLKKENQLSEEEAQQLLFIIFAAQKDKKCISANLSSNPEVALKALDSIEKDEQDIFKKNNDREDDIDCLMKFTETDEGNHLLLKMDFSDNDDLQRKVLEFLNRKVEFLLDRISYLKAILIEEDEEILSLWNWGKSEAIKTHTRYLMRQRYRREKDVRASLEMLLFDCMNILKTRSSLSRLWSKANDLFSGVSLRDILSHGSTILEIVGGYLDQDDLPSHFIDKMLELIEDGDALRTLSDLWGKNRITDLKQFQRMLDADDPSLREVQKWRKKDLRA</sequence>
<gene>
    <name evidence="1" type="ORF">HNY73_003899</name>
</gene>
<organism evidence="1 2">
    <name type="scientific">Argiope bruennichi</name>
    <name type="common">Wasp spider</name>
    <name type="synonym">Aranea bruennichi</name>
    <dbReference type="NCBI Taxonomy" id="94029"/>
    <lineage>
        <taxon>Eukaryota</taxon>
        <taxon>Metazoa</taxon>
        <taxon>Ecdysozoa</taxon>
        <taxon>Arthropoda</taxon>
        <taxon>Chelicerata</taxon>
        <taxon>Arachnida</taxon>
        <taxon>Araneae</taxon>
        <taxon>Araneomorphae</taxon>
        <taxon>Entelegynae</taxon>
        <taxon>Araneoidea</taxon>
        <taxon>Araneidae</taxon>
        <taxon>Argiope</taxon>
    </lineage>
</organism>
<comment type="caution">
    <text evidence="1">The sequence shown here is derived from an EMBL/GenBank/DDBJ whole genome shotgun (WGS) entry which is preliminary data.</text>
</comment>
<protein>
    <submittedName>
        <fullName evidence="1">Uncharacterized protein</fullName>
    </submittedName>
</protein>
<evidence type="ECO:0000313" key="1">
    <source>
        <dbReference type="EMBL" id="KAF8792282.1"/>
    </source>
</evidence>